<keyword evidence="2" id="KW-1185">Reference proteome</keyword>
<reference evidence="1 2" key="1">
    <citation type="submission" date="2015-08" db="EMBL/GenBank/DDBJ databases">
        <authorList>
            <person name="Babu N.S."/>
            <person name="Beckwith C.J."/>
            <person name="Beseler K.G."/>
            <person name="Brison A."/>
            <person name="Carone J.V."/>
            <person name="Caskin T.P."/>
            <person name="Diamond M."/>
            <person name="Durham M.E."/>
            <person name="Foxe J.M."/>
            <person name="Go M."/>
            <person name="Henderson B.A."/>
            <person name="Jones I.B."/>
            <person name="McGettigan J.A."/>
            <person name="Micheletti S.J."/>
            <person name="Nasrallah M.E."/>
            <person name="Ortiz D."/>
            <person name="Piller C.R."/>
            <person name="Privatt S.R."/>
            <person name="Schneider S.L."/>
            <person name="Sharp S."/>
            <person name="Smith T.C."/>
            <person name="Stanton J.D."/>
            <person name="Ullery H.E."/>
            <person name="Wilson R.J."/>
            <person name="Serrano M.G."/>
            <person name="Buck G."/>
            <person name="Lee V."/>
            <person name="Wang Y."/>
            <person name="Carvalho R."/>
            <person name="Voegtly L."/>
            <person name="Shi R."/>
            <person name="Duckworth R."/>
            <person name="Johnson A."/>
            <person name="Loviza R."/>
            <person name="Walstead R."/>
            <person name="Shah Z."/>
            <person name="Kiflezghi M."/>
            <person name="Wade K."/>
            <person name="Ball S.L."/>
            <person name="Bradley K.W."/>
            <person name="Asai D.J."/>
            <person name="Bowman C.A."/>
            <person name="Russell D.A."/>
            <person name="Pope W.H."/>
            <person name="Jacobs-Sera D."/>
            <person name="Hendrix R.W."/>
            <person name="Hatfull G.F."/>
        </authorList>
    </citation>
    <scope>NUCLEOTIDE SEQUENCE [LARGE SCALE GENOMIC DNA]</scope>
    <source>
        <strain evidence="1 2">DSM 27710</strain>
    </source>
</reference>
<accession>A0A0K1PA47</accession>
<gene>
    <name evidence="1" type="ORF">AKJ08_0764</name>
</gene>
<dbReference type="CDD" id="cd03451">
    <property type="entry name" value="FkbR2"/>
    <property type="match status" value="1"/>
</dbReference>
<dbReference type="GO" id="GO:0016829">
    <property type="term" value="F:lyase activity"/>
    <property type="evidence" value="ECO:0007669"/>
    <property type="project" value="InterPro"/>
</dbReference>
<dbReference type="InterPro" id="IPR029069">
    <property type="entry name" value="HotDog_dom_sf"/>
</dbReference>
<dbReference type="EMBL" id="CP012332">
    <property type="protein sequence ID" value="AKU90377.1"/>
    <property type="molecule type" value="Genomic_DNA"/>
</dbReference>
<dbReference type="KEGG" id="vin:AKJ08_0764"/>
<evidence type="ECO:0000313" key="2">
    <source>
        <dbReference type="Proteomes" id="UP000055590"/>
    </source>
</evidence>
<dbReference type="InterPro" id="IPR048274">
    <property type="entry name" value="MC_hydratase"/>
</dbReference>
<dbReference type="PANTHER" id="PTHR43664">
    <property type="entry name" value="MONOAMINE OXIDASE-RELATED"/>
    <property type="match status" value="1"/>
</dbReference>
<dbReference type="AlphaFoldDB" id="A0A0K1PA47"/>
<dbReference type="Gene3D" id="3.10.129.10">
    <property type="entry name" value="Hotdog Thioesterase"/>
    <property type="match status" value="1"/>
</dbReference>
<dbReference type="Proteomes" id="UP000055590">
    <property type="component" value="Chromosome"/>
</dbReference>
<dbReference type="PANTHER" id="PTHR43664:SF1">
    <property type="entry name" value="BETA-METHYLMALYL-COA DEHYDRATASE"/>
    <property type="match status" value="1"/>
</dbReference>
<dbReference type="InterPro" id="IPR052342">
    <property type="entry name" value="MCH/BMMD"/>
</dbReference>
<evidence type="ECO:0000313" key="1">
    <source>
        <dbReference type="EMBL" id="AKU90377.1"/>
    </source>
</evidence>
<dbReference type="STRING" id="1391653.AKJ08_0764"/>
<organism evidence="1 2">
    <name type="scientific">Vulgatibacter incomptus</name>
    <dbReference type="NCBI Taxonomy" id="1391653"/>
    <lineage>
        <taxon>Bacteria</taxon>
        <taxon>Pseudomonadati</taxon>
        <taxon>Myxococcota</taxon>
        <taxon>Myxococcia</taxon>
        <taxon>Myxococcales</taxon>
        <taxon>Cystobacterineae</taxon>
        <taxon>Vulgatibacteraceae</taxon>
        <taxon>Vulgatibacter</taxon>
    </lineage>
</organism>
<dbReference type="Pfam" id="PF19315">
    <property type="entry name" value="MC_hydratase"/>
    <property type="match status" value="1"/>
</dbReference>
<proteinExistence type="predicted"/>
<dbReference type="SUPFAM" id="SSF54637">
    <property type="entry name" value="Thioesterase/thiol ester dehydrase-isomerase"/>
    <property type="match status" value="1"/>
</dbReference>
<protein>
    <submittedName>
        <fullName evidence="1">Mesaconyl-CoA hydratase</fullName>
    </submittedName>
</protein>
<sequence length="178" mass="19976">MERLQEGALLRQVAARSLEGRRLTRDDNFFEDFEEGETIVHPRGRTVSEAEHMMLTNLVLNTAQLHFNQAMCDESPAACFDGRRVVYGGIVFAFVYGLASEETSENAIQEISFDEGRHKAPVFAGDTLFAESTVLEKRDSPDHAEAGIVKMLLLGKNQRGEVVLEITREILVRRRGHA</sequence>
<name>A0A0K1PA47_9BACT</name>